<evidence type="ECO:0000313" key="5">
    <source>
        <dbReference type="Proteomes" id="UP000514713"/>
    </source>
</evidence>
<keyword evidence="4" id="KW-0067">ATP-binding</keyword>
<sequence>MIEFAAITSVISKYAPQASQLIIKQAQKNEAVIKVLQELKLNPTQIPDDVDGVYAYTLVKYGVFKPEAILKLFREKVIKDYFWDAYSSNAPFKFVENTKKFITQNSELKTQIINAKINFLAELEEFGETFIAVAKQTKASKYQPYPDWNLDVYPKEFKALIFEKTRLFCGRDFVFQAIQRFFATQNKGYFTVIGDAGMGKSSIAAKYVLATKFPCYFNVFAEGRNKPEKFLASIRQQLIKRHSLQNVDNVDLRTFLQKVSEELKGQKLIIVVDALDEVEQEGNSNLLDLPQNLPDGVYFLLTRRLYNQETKRLTLSPDTPVDELDLTKRDYTALSQEDVKEYIQLFLNNDYKLRHWINERNISEDIFTQEIAVKSENNFIYLRYILPGISEGKYNDLTLKGLPQGLHDYYMAHWNRMGMDKESNEKKVKILYILVERGEPISLNMIAEILDEDEYEVKSVLNDWVEYVKSQVNEDDQKTYYSIYHQSFLEFLKGQDKLGKGRKLFKEVNKSMANFMLKEMA</sequence>
<name>A0A7D7LFR5_9NOSO</name>
<organism evidence="4 5">
    <name type="scientific">Nostoc edaphicum CCNP1411</name>
    <dbReference type="NCBI Taxonomy" id="1472755"/>
    <lineage>
        <taxon>Bacteria</taxon>
        <taxon>Bacillati</taxon>
        <taxon>Cyanobacteriota</taxon>
        <taxon>Cyanophyceae</taxon>
        <taxon>Nostocales</taxon>
        <taxon>Nostocaceae</taxon>
        <taxon>Nostoc</taxon>
    </lineage>
</organism>
<dbReference type="InterPro" id="IPR056884">
    <property type="entry name" value="NPHP3-like_N"/>
</dbReference>
<evidence type="ECO:0000259" key="3">
    <source>
        <dbReference type="Pfam" id="PF24883"/>
    </source>
</evidence>
<evidence type="ECO:0000313" key="4">
    <source>
        <dbReference type="EMBL" id="QMS89651.1"/>
    </source>
</evidence>
<accession>A0A7D7LFR5</accession>
<proteinExistence type="predicted"/>
<evidence type="ECO:0000256" key="1">
    <source>
        <dbReference type="ARBA" id="ARBA00022737"/>
    </source>
</evidence>
<keyword evidence="1" id="KW-0677">Repeat</keyword>
<gene>
    <name evidence="4" type="ORF">HUN01_19460</name>
</gene>
<dbReference type="PANTHER" id="PTHR10039">
    <property type="entry name" value="AMELOGENIN"/>
    <property type="match status" value="1"/>
</dbReference>
<dbReference type="Proteomes" id="UP000514713">
    <property type="component" value="Chromosome"/>
</dbReference>
<dbReference type="EMBL" id="CP054698">
    <property type="protein sequence ID" value="QMS89651.1"/>
    <property type="molecule type" value="Genomic_DNA"/>
</dbReference>
<dbReference type="Pfam" id="PF24883">
    <property type="entry name" value="NPHP3_N"/>
    <property type="match status" value="1"/>
</dbReference>
<dbReference type="RefSeq" id="WP_181927577.1">
    <property type="nucleotide sequence ID" value="NZ_CP054698.1"/>
</dbReference>
<dbReference type="InterPro" id="IPR027417">
    <property type="entry name" value="P-loop_NTPase"/>
</dbReference>
<dbReference type="SUPFAM" id="SSF52540">
    <property type="entry name" value="P-loop containing nucleoside triphosphate hydrolases"/>
    <property type="match status" value="1"/>
</dbReference>
<protein>
    <submittedName>
        <fullName evidence="4">ATP-binding protein</fullName>
    </submittedName>
</protein>
<feature type="domain" description="NACHT N-terminal helical" evidence="2">
    <location>
        <begin position="6"/>
        <end position="138"/>
    </location>
</feature>
<dbReference type="InterPro" id="IPR054610">
    <property type="entry name" value="NNH"/>
</dbReference>
<dbReference type="Gene3D" id="3.40.50.300">
    <property type="entry name" value="P-loop containing nucleotide triphosphate hydrolases"/>
    <property type="match status" value="1"/>
</dbReference>
<dbReference type="PRINTS" id="PR00364">
    <property type="entry name" value="DISEASERSIST"/>
</dbReference>
<feature type="domain" description="Nephrocystin 3-like N-terminal" evidence="3">
    <location>
        <begin position="184"/>
        <end position="289"/>
    </location>
</feature>
<reference evidence="5" key="1">
    <citation type="submission" date="2020-06" db="EMBL/GenBank/DDBJ databases">
        <title>Nostoc edaphicum CCNP1411 genome.</title>
        <authorList>
            <person name="Fidor A."/>
            <person name="Grabski M."/>
            <person name="Gawor J."/>
            <person name="Gromadka R."/>
            <person name="Wegrzyn G."/>
            <person name="Mazur-Marzec H."/>
        </authorList>
    </citation>
    <scope>NUCLEOTIDE SEQUENCE [LARGE SCALE GENOMIC DNA]</scope>
    <source>
        <strain evidence="5">CCNP1411</strain>
    </source>
</reference>
<dbReference type="GO" id="GO:0005524">
    <property type="term" value="F:ATP binding"/>
    <property type="evidence" value="ECO:0007669"/>
    <property type="project" value="UniProtKB-KW"/>
</dbReference>
<dbReference type="Pfam" id="PF22736">
    <property type="entry name" value="NNH5"/>
    <property type="match status" value="1"/>
</dbReference>
<dbReference type="PANTHER" id="PTHR10039:SF16">
    <property type="entry name" value="GPI INOSITOL-DEACYLASE"/>
    <property type="match status" value="1"/>
</dbReference>
<keyword evidence="4" id="KW-0547">Nucleotide-binding</keyword>
<evidence type="ECO:0000259" key="2">
    <source>
        <dbReference type="Pfam" id="PF22736"/>
    </source>
</evidence>
<dbReference type="AlphaFoldDB" id="A0A7D7LFR5"/>
<keyword evidence="5" id="KW-1185">Reference proteome</keyword>
<dbReference type="KEGG" id="ned:HUN01_19460"/>